<feature type="transmembrane region" description="Helical" evidence="7">
    <location>
        <begin position="182"/>
        <end position="202"/>
    </location>
</feature>
<dbReference type="InterPro" id="IPR032818">
    <property type="entry name" value="DedA-like"/>
</dbReference>
<evidence type="ECO:0000259" key="8">
    <source>
        <dbReference type="Pfam" id="PF09335"/>
    </source>
</evidence>
<keyword evidence="10" id="KW-1185">Reference proteome</keyword>
<dbReference type="GO" id="GO:0005886">
    <property type="term" value="C:plasma membrane"/>
    <property type="evidence" value="ECO:0007669"/>
    <property type="project" value="UniProtKB-SubCell"/>
</dbReference>
<feature type="transmembrane region" description="Helical" evidence="7">
    <location>
        <begin position="156"/>
        <end position="176"/>
    </location>
</feature>
<evidence type="ECO:0000256" key="5">
    <source>
        <dbReference type="ARBA" id="ARBA00022989"/>
    </source>
</evidence>
<reference evidence="10" key="1">
    <citation type="submission" date="2016-10" db="EMBL/GenBank/DDBJ databases">
        <authorList>
            <person name="Varghese N."/>
            <person name="Submissions S."/>
        </authorList>
    </citation>
    <scope>NUCLEOTIDE SEQUENCE [LARGE SCALE GENOMIC DNA]</scope>
    <source>
        <strain evidence="10">DSM 21772</strain>
    </source>
</reference>
<comment type="similarity">
    <text evidence="2 7">Belongs to the DedA family.</text>
</comment>
<keyword evidence="3 7" id="KW-1003">Cell membrane</keyword>
<evidence type="ECO:0000313" key="10">
    <source>
        <dbReference type="Proteomes" id="UP000181956"/>
    </source>
</evidence>
<keyword evidence="6 7" id="KW-0472">Membrane</keyword>
<feature type="domain" description="VTT" evidence="8">
    <location>
        <begin position="48"/>
        <end position="171"/>
    </location>
</feature>
<feature type="transmembrane region" description="Helical" evidence="7">
    <location>
        <begin position="52"/>
        <end position="80"/>
    </location>
</feature>
<evidence type="ECO:0000256" key="1">
    <source>
        <dbReference type="ARBA" id="ARBA00004651"/>
    </source>
</evidence>
<keyword evidence="5 7" id="KW-1133">Transmembrane helix</keyword>
<evidence type="ECO:0000256" key="3">
    <source>
        <dbReference type="ARBA" id="ARBA00022475"/>
    </source>
</evidence>
<evidence type="ECO:0000256" key="2">
    <source>
        <dbReference type="ARBA" id="ARBA00010792"/>
    </source>
</evidence>
<evidence type="ECO:0000256" key="6">
    <source>
        <dbReference type="ARBA" id="ARBA00023136"/>
    </source>
</evidence>
<dbReference type="RefSeq" id="WP_231919384.1">
    <property type="nucleotide sequence ID" value="NZ_LT629742.1"/>
</dbReference>
<dbReference type="EMBL" id="LT629742">
    <property type="protein sequence ID" value="SDS41765.1"/>
    <property type="molecule type" value="Genomic_DNA"/>
</dbReference>
<sequence length="223" mass="23477">MHITTSVSDDLVGLLGDVGAIVFYLIVWGLVFAGTALFFGIFVPFVTGDSLLFAAGLIAASASGVDIWVLTIGVGIAAFLGDQVGFLLGRRFGRPYLDKRGGARTQKAIAKTEWFYHTFGWWSVVIARFVPWGRVFIPVIAGVGRMAYLRFVTANLVGALAWGVGITLIGYFAASIPAVKAGSYVIAGIVITASIVAGIRAWRIDKAERAAAAATPGTSTSEG</sequence>
<organism evidence="9 10">
    <name type="scientific">Microterricola viridarii</name>
    <dbReference type="NCBI Taxonomy" id="412690"/>
    <lineage>
        <taxon>Bacteria</taxon>
        <taxon>Bacillati</taxon>
        <taxon>Actinomycetota</taxon>
        <taxon>Actinomycetes</taxon>
        <taxon>Micrococcales</taxon>
        <taxon>Microbacteriaceae</taxon>
        <taxon>Microterricola</taxon>
    </lineage>
</organism>
<dbReference type="STRING" id="412690.SAMN04489834_1442"/>
<protein>
    <submittedName>
        <fullName evidence="9">Membrane-associated protein</fullName>
    </submittedName>
</protein>
<accession>A0A1H1S1C4</accession>
<feature type="transmembrane region" description="Helical" evidence="7">
    <location>
        <begin position="20"/>
        <end position="45"/>
    </location>
</feature>
<comment type="subcellular location">
    <subcellularLocation>
        <location evidence="1 7">Cell membrane</location>
        <topology evidence="1 7">Multi-pass membrane protein</topology>
    </subcellularLocation>
</comment>
<evidence type="ECO:0000256" key="4">
    <source>
        <dbReference type="ARBA" id="ARBA00022692"/>
    </source>
</evidence>
<gene>
    <name evidence="9" type="ORF">SAMN04489834_1442</name>
</gene>
<evidence type="ECO:0000256" key="7">
    <source>
        <dbReference type="RuleBase" id="RU367016"/>
    </source>
</evidence>
<dbReference type="InterPro" id="IPR032816">
    <property type="entry name" value="VTT_dom"/>
</dbReference>
<dbReference type="Proteomes" id="UP000181956">
    <property type="component" value="Chromosome I"/>
</dbReference>
<dbReference type="PANTHER" id="PTHR30353">
    <property type="entry name" value="INNER MEMBRANE PROTEIN DEDA-RELATED"/>
    <property type="match status" value="1"/>
</dbReference>
<dbReference type="PANTHER" id="PTHR30353:SF0">
    <property type="entry name" value="TRANSMEMBRANE PROTEIN"/>
    <property type="match status" value="1"/>
</dbReference>
<evidence type="ECO:0000313" key="9">
    <source>
        <dbReference type="EMBL" id="SDS41765.1"/>
    </source>
</evidence>
<proteinExistence type="inferred from homology"/>
<name>A0A1H1S1C4_9MICO</name>
<dbReference type="AlphaFoldDB" id="A0A1H1S1C4"/>
<keyword evidence="4 7" id="KW-0812">Transmembrane</keyword>
<dbReference type="Pfam" id="PF09335">
    <property type="entry name" value="VTT_dom"/>
    <property type="match status" value="1"/>
</dbReference>